<evidence type="ECO:0000313" key="6">
    <source>
        <dbReference type="Proteomes" id="UP000261811"/>
    </source>
</evidence>
<dbReference type="PROSITE" id="PS01124">
    <property type="entry name" value="HTH_ARAC_FAMILY_2"/>
    <property type="match status" value="1"/>
</dbReference>
<accession>A0A372JMX1</accession>
<proteinExistence type="predicted"/>
<keyword evidence="2" id="KW-0238">DNA-binding</keyword>
<comment type="caution">
    <text evidence="5">The sequence shown here is derived from an EMBL/GenBank/DDBJ whole genome shotgun (WGS) entry which is preliminary data.</text>
</comment>
<feature type="domain" description="HTH araC/xylS-type" evidence="4">
    <location>
        <begin position="122"/>
        <end position="219"/>
    </location>
</feature>
<dbReference type="EMBL" id="QURH01000216">
    <property type="protein sequence ID" value="RFU41357.1"/>
    <property type="molecule type" value="Genomic_DNA"/>
</dbReference>
<dbReference type="OrthoDB" id="4549023at2"/>
<dbReference type="RefSeq" id="WP_117357612.1">
    <property type="nucleotide sequence ID" value="NZ_QURH01000216.1"/>
</dbReference>
<evidence type="ECO:0000256" key="3">
    <source>
        <dbReference type="ARBA" id="ARBA00023163"/>
    </source>
</evidence>
<gene>
    <name evidence="5" type="ORF">DZF91_12270</name>
</gene>
<dbReference type="SUPFAM" id="SSF51182">
    <property type="entry name" value="RmlC-like cupins"/>
    <property type="match status" value="1"/>
</dbReference>
<evidence type="ECO:0000256" key="1">
    <source>
        <dbReference type="ARBA" id="ARBA00023015"/>
    </source>
</evidence>
<dbReference type="Gene3D" id="1.10.10.60">
    <property type="entry name" value="Homeodomain-like"/>
    <property type="match status" value="1"/>
</dbReference>
<keyword evidence="1" id="KW-0805">Transcription regulation</keyword>
<name>A0A372JMX1_9ACTN</name>
<dbReference type="GO" id="GO:0043565">
    <property type="term" value="F:sequence-specific DNA binding"/>
    <property type="evidence" value="ECO:0007669"/>
    <property type="project" value="InterPro"/>
</dbReference>
<keyword evidence="6" id="KW-1185">Reference proteome</keyword>
<protein>
    <submittedName>
        <fullName evidence="5">AraC family transcriptional regulator</fullName>
    </submittedName>
</protein>
<organism evidence="5 6">
    <name type="scientific">Actinomadura logoneensis</name>
    <dbReference type="NCBI Taxonomy" id="2293572"/>
    <lineage>
        <taxon>Bacteria</taxon>
        <taxon>Bacillati</taxon>
        <taxon>Actinomycetota</taxon>
        <taxon>Actinomycetes</taxon>
        <taxon>Streptosporangiales</taxon>
        <taxon>Thermomonosporaceae</taxon>
        <taxon>Actinomadura</taxon>
    </lineage>
</organism>
<dbReference type="GO" id="GO:0003700">
    <property type="term" value="F:DNA-binding transcription factor activity"/>
    <property type="evidence" value="ECO:0007669"/>
    <property type="project" value="InterPro"/>
</dbReference>
<keyword evidence="3" id="KW-0804">Transcription</keyword>
<dbReference type="Pfam" id="PF12833">
    <property type="entry name" value="HTH_18"/>
    <property type="match status" value="1"/>
</dbReference>
<dbReference type="InterPro" id="IPR018060">
    <property type="entry name" value="HTH_AraC"/>
</dbReference>
<dbReference type="AlphaFoldDB" id="A0A372JMX1"/>
<dbReference type="PANTHER" id="PTHR46796">
    <property type="entry name" value="HTH-TYPE TRANSCRIPTIONAL ACTIVATOR RHAS-RELATED"/>
    <property type="match status" value="1"/>
</dbReference>
<evidence type="ECO:0000259" key="4">
    <source>
        <dbReference type="PROSITE" id="PS01124"/>
    </source>
</evidence>
<sequence length="237" mass="25617">MTIGAGFTVGPGYAVYEGPSWDSGFHRHAAFQITVAVEGHAAILDEAATHHRAEALLVPPMVRHRMLTTAKLRVLYVEPHCAYADRLRRRCGPGVTAAPDLRVLGEDEIRSAGTGPSERLDPRLFAALEVLADGPVAVPELAARVGVSPQRLRGLARDQLGMPLARWRVWHQLRRTAEAVRAGRSLAEAATAGGFADQAHLTRWMRETMGLTPAAVLPLLRPSAADGGVHRDRSGDR</sequence>
<evidence type="ECO:0000313" key="5">
    <source>
        <dbReference type="EMBL" id="RFU41357.1"/>
    </source>
</evidence>
<dbReference type="InterPro" id="IPR050204">
    <property type="entry name" value="AraC_XylS_family_regulators"/>
</dbReference>
<reference evidence="5 6" key="1">
    <citation type="submission" date="2018-08" db="EMBL/GenBank/DDBJ databases">
        <title>Actinomadura jelena sp. nov., a novel Actinomycete isolated from soil in Chad.</title>
        <authorList>
            <person name="Shi L."/>
        </authorList>
    </citation>
    <scope>NUCLEOTIDE SEQUENCE [LARGE SCALE GENOMIC DNA]</scope>
    <source>
        <strain evidence="5 6">NEAU-G17</strain>
    </source>
</reference>
<dbReference type="Proteomes" id="UP000261811">
    <property type="component" value="Unassembled WGS sequence"/>
</dbReference>
<dbReference type="InterPro" id="IPR011051">
    <property type="entry name" value="RmlC_Cupin_sf"/>
</dbReference>
<evidence type="ECO:0000256" key="2">
    <source>
        <dbReference type="ARBA" id="ARBA00023125"/>
    </source>
</evidence>
<dbReference type="InterPro" id="IPR018062">
    <property type="entry name" value="HTH_AraC-typ_CS"/>
</dbReference>
<dbReference type="SMART" id="SM00342">
    <property type="entry name" value="HTH_ARAC"/>
    <property type="match status" value="1"/>
</dbReference>
<dbReference type="PROSITE" id="PS00041">
    <property type="entry name" value="HTH_ARAC_FAMILY_1"/>
    <property type="match status" value="1"/>
</dbReference>